<name>A0A8S9UHG8_PHYIN</name>
<evidence type="ECO:0000313" key="3">
    <source>
        <dbReference type="Proteomes" id="UP000704712"/>
    </source>
</evidence>
<dbReference type="Pfam" id="PF25597">
    <property type="entry name" value="SH3_retrovirus"/>
    <property type="match status" value="1"/>
</dbReference>
<proteinExistence type="predicted"/>
<comment type="caution">
    <text evidence="2">The sequence shown here is derived from an EMBL/GenBank/DDBJ whole genome shotgun (WGS) entry which is preliminary data.</text>
</comment>
<feature type="domain" description="Retroviral polymerase SH3-like" evidence="1">
    <location>
        <begin position="36"/>
        <end position="93"/>
    </location>
</feature>
<organism evidence="2 3">
    <name type="scientific">Phytophthora infestans</name>
    <name type="common">Potato late blight agent</name>
    <name type="synonym">Botrytis infestans</name>
    <dbReference type="NCBI Taxonomy" id="4787"/>
    <lineage>
        <taxon>Eukaryota</taxon>
        <taxon>Sar</taxon>
        <taxon>Stramenopiles</taxon>
        <taxon>Oomycota</taxon>
        <taxon>Peronosporomycetes</taxon>
        <taxon>Peronosporales</taxon>
        <taxon>Peronosporaceae</taxon>
        <taxon>Phytophthora</taxon>
    </lineage>
</organism>
<evidence type="ECO:0000259" key="1">
    <source>
        <dbReference type="Pfam" id="PF25597"/>
    </source>
</evidence>
<dbReference type="InterPro" id="IPR057670">
    <property type="entry name" value="SH3_retrovirus"/>
</dbReference>
<dbReference type="EMBL" id="JAACNO010001483">
    <property type="protein sequence ID" value="KAF4140211.1"/>
    <property type="molecule type" value="Genomic_DNA"/>
</dbReference>
<sequence length="137" mass="15063">MGRGFKFVVTIRNFSPSTALFEGQKPDVSSLKVWGCVATYYFPAQKRKGKQDIAAREALILEYPVSTTGYRVLDLISGRIVKSRYVKIREYSSSCSDKDVAISSHDSDDIVSMDAQQVGGAIEGQKRAMTSSLGELV</sequence>
<protein>
    <submittedName>
        <fullName evidence="2">Putative integrase catalytic domain-containing protein</fullName>
    </submittedName>
</protein>
<dbReference type="Proteomes" id="UP000704712">
    <property type="component" value="Unassembled WGS sequence"/>
</dbReference>
<evidence type="ECO:0000313" key="2">
    <source>
        <dbReference type="EMBL" id="KAF4140211.1"/>
    </source>
</evidence>
<gene>
    <name evidence="2" type="ORF">GN958_ATG10606</name>
</gene>
<reference evidence="2" key="1">
    <citation type="submission" date="2020-03" db="EMBL/GenBank/DDBJ databases">
        <title>Hybrid Assembly of Korean Phytophthora infestans isolates.</title>
        <authorList>
            <person name="Prokchorchik M."/>
            <person name="Lee Y."/>
            <person name="Seo J."/>
            <person name="Cho J.-H."/>
            <person name="Park Y.-E."/>
            <person name="Jang D.-C."/>
            <person name="Im J.-S."/>
            <person name="Choi J.-G."/>
            <person name="Park H.-J."/>
            <person name="Lee G.-B."/>
            <person name="Lee Y.-G."/>
            <person name="Hong S.-Y."/>
            <person name="Cho K."/>
            <person name="Sohn K.H."/>
        </authorList>
    </citation>
    <scope>NUCLEOTIDE SEQUENCE</scope>
    <source>
        <strain evidence="2">KR_2_A2</strain>
    </source>
</reference>
<accession>A0A8S9UHG8</accession>
<dbReference type="AlphaFoldDB" id="A0A8S9UHG8"/>